<name>A0ACA9Y9P8_9ASCO</name>
<organism evidence="1 2">
    <name type="scientific">[Candida] jaroonii</name>
    <dbReference type="NCBI Taxonomy" id="467808"/>
    <lineage>
        <taxon>Eukaryota</taxon>
        <taxon>Fungi</taxon>
        <taxon>Dikarya</taxon>
        <taxon>Ascomycota</taxon>
        <taxon>Saccharomycotina</taxon>
        <taxon>Pichiomycetes</taxon>
        <taxon>Debaryomycetaceae</taxon>
        <taxon>Yamadazyma</taxon>
    </lineage>
</organism>
<reference evidence="1" key="1">
    <citation type="submission" date="2022-06" db="EMBL/GenBank/DDBJ databases">
        <authorList>
            <person name="Legras J.-L."/>
            <person name="Devillers H."/>
            <person name="Grondin C."/>
        </authorList>
    </citation>
    <scope>NUCLEOTIDE SEQUENCE</scope>
    <source>
        <strain evidence="1">CLIB 1444</strain>
    </source>
</reference>
<proteinExistence type="predicted"/>
<comment type="caution">
    <text evidence="1">The sequence shown here is derived from an EMBL/GenBank/DDBJ whole genome shotgun (WGS) entry which is preliminary data.</text>
</comment>
<dbReference type="EMBL" id="CALSDN010000006">
    <property type="protein sequence ID" value="CAH6721480.1"/>
    <property type="molecule type" value="Genomic_DNA"/>
</dbReference>
<evidence type="ECO:0000313" key="1">
    <source>
        <dbReference type="EMBL" id="CAH6721480.1"/>
    </source>
</evidence>
<evidence type="ECO:0000313" key="2">
    <source>
        <dbReference type="Proteomes" id="UP001152531"/>
    </source>
</evidence>
<accession>A0ACA9Y9P8</accession>
<protein>
    <submittedName>
        <fullName evidence="1">U3 small nucleolar RNA-associated protein 20</fullName>
    </submittedName>
</protein>
<dbReference type="Proteomes" id="UP001152531">
    <property type="component" value="Unassembled WGS sequence"/>
</dbReference>
<sequence length="2490" mass="286861">MGKIVKTTKSAKKFTFSSFKERVDTIKIEPTLNLSQKVYDDVESSHFISTVTHWSEVNLSKTFSDFLYEIREISNSLPQIIYHQEKIFESLIKHIEINDSYSIQPLLEVLSQFIHDLGPDFMKFYERTLKTLTKLALEINPNDIQNNNNSSNLLEWIFNGLTFIFKYLSRYLVDDFNATFEILLDILTLNKRNYLSRFCSEALSFLIKKMKSDQLSQVIDYLLIQNREIFINNATYRSSLIIIFSESMKSTKESFHSKSMLVFTHLLSIDINISKFLISGILLEVLLHGNSSSAELFITTVIGSLKSSITTDNLASILEILISLIFAESGRKVKSWDLLVNTLIQILQLLPKIEADSEIIDRLLFCLTILVRNCEVLALNKSIKKIITLLIDFKQGIYFIPFVDSSLEMCQQKIMSINIKSYLQDFIIKHTNDDILKQLSYFLFKRPSFDISIPNTLIEEVSSSINLSSVENDNLLDIHWRLNLIKHSNKKLSFMEFFNRLPLDSLFEADLIGLSLNLSDFTIEYLQFFQENFEFLQKSSIFMDLFSKYLSEIDRLESKDEYFKLISMTSENLSLDDNKLRLSSIGFIINCYNIMDKECPELYSQIRLIEQMPLTINNARDIQLRIRNLAIEFGQMEKEELHCKIISHYYFGLLTNKFQPCWEGVFENIPTLVNTCEGYIWSLTKKFLDHKGDFINYLNNHDPMFVDNDEVEVNLIDTRITDNFRNLETNYYLKYRVLAESILEFAETSGTKLTYSSNVRELTLQTISKIPEIAENKVNYHELVEYVLNSESTNNWTSKERDSLLSIFPKFKSLRSLDSSRELFNKAMDILTSKNLKSQKLALDVVLNYKVGGINRYRDNLKNLLDDTLFKDEITTLITAGNDSLIEDDDVEYVMPVVLRIFFGRVQGSSRSNSKAGKKTAIINSLPILSQDLISQFLLLGSEKIKVQDVKTISSVDVPIKKINGYISLLTEVYTVLGHNFKDSLVTTIEPLIYSISAAQLRIDQFKLDGKDTGVEEDPEEEIKTIESSKEEEIIIKMSKNIRQLGMRCLNDLFKLLGDYYDWELQFDTIYNFIIKPRLVNFADENLQQPSSLLKIITSWIKIPKIGKFLLIDDFSPVRSIISLIENRKAKDSVISLVLSFVIDCLETTVDDDDYFTLLALIIESLFKNLPVIIDSTNDAETINKAITILLLLIKGEYIDNDYTRNTLIESLTNAFSKPPGKIVPSDREKILISLTSLVRDCNLSSEEFLPFYKQFSKGFKVFSEKEIRFQLVQLFNVIGGKYDEFKEIADALAKVNSFVTEHRRLGDFDYEEVLSGYKMINEDLYSHLTTVQWLPIIYAALYFINEEEELVVRSNATYTLNHFVDCYSNLNEEQAAEYVKFMKDLIMPEIRLGIKNSIEVVQTEFISHLAYIVKNSNHFTDLEDMKILLFNNDEEANFFTNINHIQIHRRQRAIRRVAELRNELKSSSISHYILPIIENYAYNADEKLRNVGNEAIVSIGLLIRCVSWNQFKSLIRKYVAKLRVSKPENLKTSVSIVVGVSKALYLSLLARRNTESVDILREFPRDPEQEIDGLIVRDIVPTLQKILNQRNDETIVDRIVISEALVNLIRCISENKIQENLPGLLTSTCQVLRSRSEELRDAARKSLCQIVKDLGPRYFKFLLQELKGALTRGSQIHVLSYTMHAFMMAIQDTLTHGDLDESANIIVGIIMEDIFGAAGQEKEAEGYTSKMKEVKHKKSFDSGELLTSNISLNEFGEIINPIKLILQEKISLKIQNKLDELLRRYALGLNHNEESTSRNILILSFQINKQSVEVFKEEEVVKKGPVKPVHKFKTNPDDHFLVKLNARPLKTQVDFNLYMFTLQKFSFELLRAAISRHEELLTVANMQQFVPLLEQGVNSSHEGLAATSLRLLHTIIKLEFPEEVNNTFKSCARKALSIIKDSPSTTNEVCQASLRFLATLIRHKSEVNLKDTAVSYVLIRIQPDLEEPKTQGLAFNFLKSVVAQHILLPEVYDIMDSVSKIMVVNHNREIRDMARSVYFQFLMEYDQGRGKLEKQFKFLINNLSYETPTGRQSVLELVNLIVNKAGEDLLNRIASSFFLTLANILVNDDSNKCREMSSLIIANLINHLKGSKLDNLIKYTNAWLTQTENDLLLRCGLSIYKIYINEFKFGTNSELDNLALDRLKQVFDQSSKHDDESEAEVEWQLIYSCLNVFTTICGQEKQNIVGEAYESMWKSIMDTLLFPHSWVRLTSSKLVGILLSNLSSCGFELSNLEIQTIAYRLLHQLGAPSITQDLGNQAIKNLVLIAMKWETDSTKFENHAKVDSDEPEEKKYDFAIDFLIHRACSIIRQELRDSLISKQSSIKLCAMVIQIVKQKSLLEKISEEILLSLYGYNEAEGSTNTELNELASECRDMIEEKLGGIIYSSIYTKVQKTVYFRRQERRTKRAQMAVNAPEISARRKMKKHARSRDKRRRDKDADGYYHTKKKKRT</sequence>
<keyword evidence="2" id="KW-1185">Reference proteome</keyword>
<gene>
    <name evidence="1" type="ORF">CLIB1444_06S03158</name>
</gene>